<gene>
    <name evidence="1" type="ORF">PHYSODRAFT_404726</name>
</gene>
<evidence type="ECO:0000313" key="2">
    <source>
        <dbReference type="Proteomes" id="UP000002640"/>
    </source>
</evidence>
<proteinExistence type="predicted"/>
<dbReference type="EMBL" id="JH159173">
    <property type="protein sequence ID" value="EGZ04832.1"/>
    <property type="molecule type" value="Genomic_DNA"/>
</dbReference>
<feature type="non-terminal residue" evidence="1">
    <location>
        <position position="1"/>
    </location>
</feature>
<feature type="non-terminal residue" evidence="1">
    <location>
        <position position="73"/>
    </location>
</feature>
<dbReference type="KEGG" id="psoj:PHYSODRAFT_404726"/>
<accession>G5AI03</accession>
<organism evidence="1 2">
    <name type="scientific">Phytophthora sojae (strain P6497)</name>
    <name type="common">Soybean stem and root rot agent</name>
    <name type="synonym">Phytophthora megasperma f. sp. glycines</name>
    <dbReference type="NCBI Taxonomy" id="1094619"/>
    <lineage>
        <taxon>Eukaryota</taxon>
        <taxon>Sar</taxon>
        <taxon>Stramenopiles</taxon>
        <taxon>Oomycota</taxon>
        <taxon>Peronosporomycetes</taxon>
        <taxon>Peronosporales</taxon>
        <taxon>Peronosporaceae</taxon>
        <taxon>Phytophthora</taxon>
    </lineage>
</organism>
<protein>
    <submittedName>
        <fullName evidence="1">Uncharacterized protein</fullName>
    </submittedName>
</protein>
<dbReference type="GeneID" id="20651388"/>
<dbReference type="AlphaFoldDB" id="G5AI03"/>
<dbReference type="InParanoid" id="G5AI03"/>
<dbReference type="Proteomes" id="UP000002640">
    <property type="component" value="Unassembled WGS sequence"/>
</dbReference>
<keyword evidence="2" id="KW-1185">Reference proteome</keyword>
<name>G5AI03_PHYSP</name>
<dbReference type="RefSeq" id="XP_009539674.1">
    <property type="nucleotide sequence ID" value="XM_009541379.1"/>
</dbReference>
<sequence>NVSVEGDATYCIKGPVCSGSGGAPAGASCPLKGDVAVQDCIETLPSWTGASSTCVAPVDATCARIKAGAWGCV</sequence>
<dbReference type="STRING" id="1094619.G5AI03"/>
<reference evidence="1 2" key="1">
    <citation type="journal article" date="2006" name="Science">
        <title>Phytophthora genome sequences uncover evolutionary origins and mechanisms of pathogenesis.</title>
        <authorList>
            <person name="Tyler B.M."/>
            <person name="Tripathy S."/>
            <person name="Zhang X."/>
            <person name="Dehal P."/>
            <person name="Jiang R.H."/>
            <person name="Aerts A."/>
            <person name="Arredondo F.D."/>
            <person name="Baxter L."/>
            <person name="Bensasson D."/>
            <person name="Beynon J.L."/>
            <person name="Chapman J."/>
            <person name="Damasceno C.M."/>
            <person name="Dorrance A.E."/>
            <person name="Dou D."/>
            <person name="Dickerman A.W."/>
            <person name="Dubchak I.L."/>
            <person name="Garbelotto M."/>
            <person name="Gijzen M."/>
            <person name="Gordon S.G."/>
            <person name="Govers F."/>
            <person name="Grunwald N.J."/>
            <person name="Huang W."/>
            <person name="Ivors K.L."/>
            <person name="Jones R.W."/>
            <person name="Kamoun S."/>
            <person name="Krampis K."/>
            <person name="Lamour K.H."/>
            <person name="Lee M.K."/>
            <person name="McDonald W.H."/>
            <person name="Medina M."/>
            <person name="Meijer H.J."/>
            <person name="Nordberg E.K."/>
            <person name="Maclean D.J."/>
            <person name="Ospina-Giraldo M.D."/>
            <person name="Morris P.F."/>
            <person name="Phuntumart V."/>
            <person name="Putnam N.H."/>
            <person name="Rash S."/>
            <person name="Rose J.K."/>
            <person name="Sakihama Y."/>
            <person name="Salamov A.A."/>
            <person name="Savidor A."/>
            <person name="Scheuring C.F."/>
            <person name="Smith B.M."/>
            <person name="Sobral B.W."/>
            <person name="Terry A."/>
            <person name="Torto-Alalibo T.A."/>
            <person name="Win J."/>
            <person name="Xu Z."/>
            <person name="Zhang H."/>
            <person name="Grigoriev I.V."/>
            <person name="Rokhsar D.S."/>
            <person name="Boore J.L."/>
        </authorList>
    </citation>
    <scope>NUCLEOTIDE SEQUENCE [LARGE SCALE GENOMIC DNA]</scope>
    <source>
        <strain evidence="1 2">P6497</strain>
    </source>
</reference>
<evidence type="ECO:0000313" key="1">
    <source>
        <dbReference type="EMBL" id="EGZ04832.1"/>
    </source>
</evidence>